<accession>A0A7R9IG93</accession>
<gene>
    <name evidence="2" type="ORF">TTEB3V08_LOCUS5827</name>
</gene>
<dbReference type="InterPro" id="IPR000772">
    <property type="entry name" value="Ricin_B_lectin"/>
</dbReference>
<organism evidence="2">
    <name type="scientific">Timema tahoe</name>
    <dbReference type="NCBI Taxonomy" id="61484"/>
    <lineage>
        <taxon>Eukaryota</taxon>
        <taxon>Metazoa</taxon>
        <taxon>Ecdysozoa</taxon>
        <taxon>Arthropoda</taxon>
        <taxon>Hexapoda</taxon>
        <taxon>Insecta</taxon>
        <taxon>Pterygota</taxon>
        <taxon>Neoptera</taxon>
        <taxon>Polyneoptera</taxon>
        <taxon>Phasmatodea</taxon>
        <taxon>Timematodea</taxon>
        <taxon>Timematoidea</taxon>
        <taxon>Timematidae</taxon>
        <taxon>Timema</taxon>
    </lineage>
</organism>
<dbReference type="EMBL" id="OE001934">
    <property type="protein sequence ID" value="CAD7457837.1"/>
    <property type="molecule type" value="Genomic_DNA"/>
</dbReference>
<name>A0A7R9IG93_9NEOP</name>
<dbReference type="PROSITE" id="PS50231">
    <property type="entry name" value="RICIN_B_LECTIN"/>
    <property type="match status" value="1"/>
</dbReference>
<dbReference type="Pfam" id="PF00652">
    <property type="entry name" value="Ricin_B_lectin"/>
    <property type="match status" value="1"/>
</dbReference>
<dbReference type="CDD" id="cd00161">
    <property type="entry name" value="beta-trefoil_Ricin-like"/>
    <property type="match status" value="1"/>
</dbReference>
<reference evidence="2" key="1">
    <citation type="submission" date="2020-11" db="EMBL/GenBank/DDBJ databases">
        <authorList>
            <person name="Tran Van P."/>
        </authorList>
    </citation>
    <scope>NUCLEOTIDE SEQUENCE</scope>
</reference>
<evidence type="ECO:0000313" key="2">
    <source>
        <dbReference type="EMBL" id="CAD7457837.1"/>
    </source>
</evidence>
<sequence>MLAPLYQVPTVPVWNDGWSRSLQSVMYGGLKVKEGFGNQIDLCRDRGLNPGPSAQKSDTLPLDRQCWPVIGMAVYIQHVDTGFVLDIKESNPDPGAEITLYEYYSTPNQHWELRDGRIVSQLSGLVLDVEAGTQRVTPAEQSDAPSQQWQFQEDGTVKNGAGQFLEVASATEDGLESLIAADYSGSPAQVFKTVPAESS</sequence>
<evidence type="ECO:0000259" key="1">
    <source>
        <dbReference type="SMART" id="SM00458"/>
    </source>
</evidence>
<dbReference type="Gene3D" id="2.80.10.50">
    <property type="match status" value="2"/>
</dbReference>
<proteinExistence type="predicted"/>
<dbReference type="SUPFAM" id="SSF50370">
    <property type="entry name" value="Ricin B-like lectins"/>
    <property type="match status" value="1"/>
</dbReference>
<protein>
    <recommendedName>
        <fullName evidence="1">Ricin B lectin domain-containing protein</fullName>
    </recommendedName>
</protein>
<feature type="domain" description="Ricin B lectin" evidence="1">
    <location>
        <begin position="71"/>
        <end position="194"/>
    </location>
</feature>
<dbReference type="SMART" id="SM00458">
    <property type="entry name" value="RICIN"/>
    <property type="match status" value="1"/>
</dbReference>
<dbReference type="InterPro" id="IPR035992">
    <property type="entry name" value="Ricin_B-like_lectins"/>
</dbReference>
<dbReference type="AlphaFoldDB" id="A0A7R9IG93"/>